<feature type="region of interest" description="Disordered" evidence="1">
    <location>
        <begin position="104"/>
        <end position="128"/>
    </location>
</feature>
<feature type="region of interest" description="Disordered" evidence="1">
    <location>
        <begin position="1274"/>
        <end position="1296"/>
    </location>
</feature>
<accession>A0AAV4WHR7</accession>
<organism evidence="2 3">
    <name type="scientific">Caerostris darwini</name>
    <dbReference type="NCBI Taxonomy" id="1538125"/>
    <lineage>
        <taxon>Eukaryota</taxon>
        <taxon>Metazoa</taxon>
        <taxon>Ecdysozoa</taxon>
        <taxon>Arthropoda</taxon>
        <taxon>Chelicerata</taxon>
        <taxon>Arachnida</taxon>
        <taxon>Araneae</taxon>
        <taxon>Araneomorphae</taxon>
        <taxon>Entelegynae</taxon>
        <taxon>Araneoidea</taxon>
        <taxon>Araneidae</taxon>
        <taxon>Caerostris</taxon>
    </lineage>
</organism>
<protein>
    <submittedName>
        <fullName evidence="2">Uncharacterized protein</fullName>
    </submittedName>
</protein>
<keyword evidence="3" id="KW-1185">Reference proteome</keyword>
<feature type="region of interest" description="Disordered" evidence="1">
    <location>
        <begin position="829"/>
        <end position="873"/>
    </location>
</feature>
<feature type="region of interest" description="Disordered" evidence="1">
    <location>
        <begin position="156"/>
        <end position="206"/>
    </location>
</feature>
<feature type="region of interest" description="Disordered" evidence="1">
    <location>
        <begin position="552"/>
        <end position="606"/>
    </location>
</feature>
<reference evidence="2 3" key="1">
    <citation type="submission" date="2021-06" db="EMBL/GenBank/DDBJ databases">
        <title>Caerostris darwini draft genome.</title>
        <authorList>
            <person name="Kono N."/>
            <person name="Arakawa K."/>
        </authorList>
    </citation>
    <scope>NUCLEOTIDE SEQUENCE [LARGE SCALE GENOMIC DNA]</scope>
</reference>
<name>A0AAV4WHR7_9ARAC</name>
<feature type="region of interest" description="Disordered" evidence="1">
    <location>
        <begin position="733"/>
        <end position="774"/>
    </location>
</feature>
<dbReference type="EMBL" id="BPLQ01014670">
    <property type="protein sequence ID" value="GIY81823.1"/>
    <property type="molecule type" value="Genomic_DNA"/>
</dbReference>
<evidence type="ECO:0000256" key="1">
    <source>
        <dbReference type="SAM" id="MobiDB-lite"/>
    </source>
</evidence>
<dbReference type="PANTHER" id="PTHR37970:SF1">
    <property type="entry name" value="SERINE-RICH ADHESIN FOR PLATELETS"/>
    <property type="match status" value="1"/>
</dbReference>
<gene>
    <name evidence="2" type="primary">AVEN_38639_1</name>
    <name evidence="2" type="ORF">CDAR_42851</name>
</gene>
<feature type="compositionally biased region" description="Polar residues" evidence="1">
    <location>
        <begin position="1074"/>
        <end position="1102"/>
    </location>
</feature>
<proteinExistence type="predicted"/>
<sequence length="1669" mass="185855">MSVICQNFVQNAWKKDLCSNCFKSVGDHEMSESLVNDQMKNQSQNESCSIRYVSQASSVSPSMSNSVPHTTWKSLISERNTKNSQPFKLETGFQGRLLTINKSPHGVEKNGVNNGIKNGHASDSELLSDNESKRIVKARITKTDFSHIKNKCQPVNGYSTQNGDRHTEFKADQNGTSIKENSIKKGKDTQPQNEYHGNDKDGSKISFNGVVSPTKESKLVKCKSEDTLYSPLHSILKKTVSSPANNKQSRRGSNVGFAEEEALVIGYGGRDFTAEELEWEMNTSDGENENGMDSLDETEDDKAFSKITKQNTEFNSDNANLIKISSQASDKNRKEIEPSEINAAQEKNTLTSSQVAIVNQECPEDTEIESKSLINKKPSEISAAVDDNGAAESQMTTINNSKQEKDESINDDKSALHNGYELEQVKIKDSEEVGGLMPRKDKNDSINVSIKGDKTAHTVSLGEVTIIKTAKAGVEVKNNSLNEAVPPSRVISTPNFNGRGCEQQENQVMFSDGEEKARETTTNPVPEENNEWQDSDGLAGQILQAINTSLANRHKMNDDQEIDSKNPTEAEAAENSEESITENISTDGADDTISDASAERPISSDEELVQNSLNVEPRKSFLHGLASNKSKPSAIYGPASDLFVSRSNSSSSSSSDEMTKNEITHSINVIVNGGNNSHKLDENKNEDITESENEDFKLQHSYASEQENNCSVKLKAKPKIPAKPLKQPMRPHIKQVPNEYSKPKPLEKDRRNFDSSMQNDSFYSEANSTNYSESPNISLTEHYAESNIYHEVDNELKIQDNEQNDKSVPRESKLAALAMELEQVRHCNNNNTKRQAPAPPKIPDPPTEDPPNSIERVSPTISDNSHGFPSYRGEVMGFSSASSTASTSSQDTETGYASWNLHGDLDDHRKQSKSKSSFLLTQYSKCKMLAMGYAEDSNRSRKKFSIKKLLKIKKENDSPSAFDPNCPNPKAWKYSDNFEKPRAKLEIIHPMDLENKSVTVNPGFDSLHTGSMSSFSASADDLSLRNSVSSDYGSFYSDTISPMQDLKSEVNYEIIPPQSIQSEDQEDPEERHASGNSNSPTPSRSSCISQASTLTSGSSKNGGASPHRPPKPPPPPRAHSLLPGNKAMNPDGTYKFPVMSCNTVNNVEIPISPTKPQAPKRQFKSTTQRFDNGIYDNTGLVPTPEENEPSSENDSSMNSKISVESNTYGTILDIRPHHSENHSSVLLGPTTPSDMPTSAEKIESAECQYDNLRSKPETQSINVTVTTVTEPITKTSKTLSPRNKHSPLTKAPARPPPIYMKSQINSIVKNPNPWKTLEDSYLVLTASNRELLVKLINQALKKRKNTLAKLQKIKFQWAEFEIDVEQPSSVFAFGEKIAYHATMPKNAEYSVTLVVTVQQQQSRLNENNEMKYPVFGQFVDYIPKELLESSSDAELESIQATILVLDRSNILTIECFTENLPASFLEENEKELCFIILQLIHSLKSLQAQGIESIDSSFQNLILAKTKQDKYNTLIFLYDNCYDENDYMSDSCKISLCQYALMLLFQMLGIQSVEEFVLVSASKFSSEISQKVFKTAISLLSEEKAVSLSQTKTLFECYFWDITKVIECFEDSDDIDSILLRWLDIKRANYIKNIVDEESSCDINIQSEYYSQFLLRSSIRNIKEVLSYL</sequence>
<feature type="region of interest" description="Disordered" evidence="1">
    <location>
        <begin position="1171"/>
        <end position="1199"/>
    </location>
</feature>
<feature type="region of interest" description="Disordered" evidence="1">
    <location>
        <begin position="511"/>
        <end position="534"/>
    </location>
</feature>
<comment type="caution">
    <text evidence="2">The sequence shown here is derived from an EMBL/GenBank/DDBJ whole genome shotgun (WGS) entry which is preliminary data.</text>
</comment>
<feature type="compositionally biased region" description="Polar residues" evidence="1">
    <location>
        <begin position="754"/>
        <end position="774"/>
    </location>
</feature>
<feature type="compositionally biased region" description="Basic and acidic residues" evidence="1">
    <location>
        <begin position="555"/>
        <end position="568"/>
    </location>
</feature>
<dbReference type="Proteomes" id="UP001054837">
    <property type="component" value="Unassembled WGS sequence"/>
</dbReference>
<evidence type="ECO:0000313" key="3">
    <source>
        <dbReference type="Proteomes" id="UP001054837"/>
    </source>
</evidence>
<feature type="compositionally biased region" description="Acidic residues" evidence="1">
    <location>
        <begin position="571"/>
        <end position="580"/>
    </location>
</feature>
<feature type="compositionally biased region" description="Basic and acidic residues" evidence="1">
    <location>
        <begin position="741"/>
        <end position="753"/>
    </location>
</feature>
<feature type="compositionally biased region" description="Pro residues" evidence="1">
    <location>
        <begin position="837"/>
        <end position="849"/>
    </location>
</feature>
<feature type="region of interest" description="Disordered" evidence="1">
    <location>
        <begin position="1059"/>
        <end position="1131"/>
    </location>
</feature>
<dbReference type="PANTHER" id="PTHR37970">
    <property type="entry name" value="PROTEIN CBG08587"/>
    <property type="match status" value="1"/>
</dbReference>
<evidence type="ECO:0000313" key="2">
    <source>
        <dbReference type="EMBL" id="GIY81823.1"/>
    </source>
</evidence>